<dbReference type="Pfam" id="PF09335">
    <property type="entry name" value="VTT_dom"/>
    <property type="match status" value="1"/>
</dbReference>
<comment type="similarity">
    <text evidence="2 7">Belongs to the DedA family.</text>
</comment>
<dbReference type="InterPro" id="IPR032816">
    <property type="entry name" value="VTT_dom"/>
</dbReference>
<organism evidence="10 11">
    <name type="scientific">Streptacidiphilus monticola</name>
    <dbReference type="NCBI Taxonomy" id="2161674"/>
    <lineage>
        <taxon>Bacteria</taxon>
        <taxon>Bacillati</taxon>
        <taxon>Actinomycetota</taxon>
        <taxon>Actinomycetes</taxon>
        <taxon>Kitasatosporales</taxon>
        <taxon>Streptomycetaceae</taxon>
        <taxon>Streptacidiphilus</taxon>
    </lineage>
</organism>
<protein>
    <submittedName>
        <fullName evidence="10">VTT domain-containing protein</fullName>
    </submittedName>
</protein>
<feature type="region of interest" description="Disordered" evidence="8">
    <location>
        <begin position="203"/>
        <end position="294"/>
    </location>
</feature>
<keyword evidence="3 7" id="KW-1003">Cell membrane</keyword>
<reference evidence="11" key="1">
    <citation type="journal article" date="2019" name="Int. J. Syst. Evol. Microbiol.">
        <title>The Global Catalogue of Microorganisms (GCM) 10K type strain sequencing project: providing services to taxonomists for standard genome sequencing and annotation.</title>
        <authorList>
            <consortium name="The Broad Institute Genomics Platform"/>
            <consortium name="The Broad Institute Genome Sequencing Center for Infectious Disease"/>
            <person name="Wu L."/>
            <person name="Ma J."/>
        </authorList>
    </citation>
    <scope>NUCLEOTIDE SEQUENCE [LARGE SCALE GENOMIC DNA]</scope>
    <source>
        <strain evidence="11">JCM 4816</strain>
    </source>
</reference>
<keyword evidence="4 7" id="KW-0812">Transmembrane</keyword>
<dbReference type="PANTHER" id="PTHR30353">
    <property type="entry name" value="INNER MEMBRANE PROTEIN DEDA-RELATED"/>
    <property type="match status" value="1"/>
</dbReference>
<evidence type="ECO:0000256" key="3">
    <source>
        <dbReference type="ARBA" id="ARBA00022475"/>
    </source>
</evidence>
<evidence type="ECO:0000313" key="11">
    <source>
        <dbReference type="Proteomes" id="UP001596174"/>
    </source>
</evidence>
<evidence type="ECO:0000256" key="7">
    <source>
        <dbReference type="RuleBase" id="RU367016"/>
    </source>
</evidence>
<feature type="domain" description="VTT" evidence="9">
    <location>
        <begin position="36"/>
        <end position="160"/>
    </location>
</feature>
<dbReference type="InterPro" id="IPR032818">
    <property type="entry name" value="DedA-like"/>
</dbReference>
<keyword evidence="5 7" id="KW-1133">Transmembrane helix</keyword>
<evidence type="ECO:0000256" key="1">
    <source>
        <dbReference type="ARBA" id="ARBA00004651"/>
    </source>
</evidence>
<feature type="transmembrane region" description="Helical" evidence="7">
    <location>
        <begin position="15"/>
        <end position="36"/>
    </location>
</feature>
<comment type="subcellular location">
    <subcellularLocation>
        <location evidence="1 7">Cell membrane</location>
        <topology evidence="1 7">Multi-pass membrane protein</topology>
    </subcellularLocation>
</comment>
<evidence type="ECO:0000256" key="2">
    <source>
        <dbReference type="ARBA" id="ARBA00010792"/>
    </source>
</evidence>
<evidence type="ECO:0000313" key="10">
    <source>
        <dbReference type="EMBL" id="MFC5906002.1"/>
    </source>
</evidence>
<accession>A0ABW1FX91</accession>
<comment type="caution">
    <text evidence="10">The sequence shown here is derived from an EMBL/GenBank/DDBJ whole genome shotgun (WGS) entry which is preliminary data.</text>
</comment>
<dbReference type="EMBL" id="JBHSQJ010000007">
    <property type="protein sequence ID" value="MFC5906002.1"/>
    <property type="molecule type" value="Genomic_DNA"/>
</dbReference>
<feature type="compositionally biased region" description="Basic and acidic residues" evidence="8">
    <location>
        <begin position="272"/>
        <end position="294"/>
    </location>
</feature>
<evidence type="ECO:0000256" key="4">
    <source>
        <dbReference type="ARBA" id="ARBA00022692"/>
    </source>
</evidence>
<dbReference type="PANTHER" id="PTHR30353:SF15">
    <property type="entry name" value="INNER MEMBRANE PROTEIN YABI"/>
    <property type="match status" value="1"/>
</dbReference>
<feature type="transmembrane region" description="Helical" evidence="7">
    <location>
        <begin position="56"/>
        <end position="77"/>
    </location>
</feature>
<feature type="transmembrane region" description="Helical" evidence="7">
    <location>
        <begin position="139"/>
        <end position="161"/>
    </location>
</feature>
<gene>
    <name evidence="10" type="ORF">ACFP3V_02040</name>
</gene>
<evidence type="ECO:0000256" key="8">
    <source>
        <dbReference type="SAM" id="MobiDB-lite"/>
    </source>
</evidence>
<feature type="transmembrane region" description="Helical" evidence="7">
    <location>
        <begin position="173"/>
        <end position="194"/>
    </location>
</feature>
<evidence type="ECO:0000259" key="9">
    <source>
        <dbReference type="Pfam" id="PF09335"/>
    </source>
</evidence>
<keyword evidence="6 7" id="KW-0472">Membrane</keyword>
<evidence type="ECO:0000256" key="6">
    <source>
        <dbReference type="ARBA" id="ARBA00023136"/>
    </source>
</evidence>
<dbReference type="Proteomes" id="UP001596174">
    <property type="component" value="Unassembled WGS sequence"/>
</dbReference>
<evidence type="ECO:0000256" key="5">
    <source>
        <dbReference type="ARBA" id="ARBA00022989"/>
    </source>
</evidence>
<keyword evidence="11" id="KW-1185">Reference proteome</keyword>
<name>A0ABW1FX91_9ACTN</name>
<dbReference type="RefSeq" id="WP_380578993.1">
    <property type="nucleotide sequence ID" value="NZ_JBHSQJ010000007.1"/>
</dbReference>
<sequence>MGSITSWLQGLNGPLIYAVVAALVFCEDAIFVGFVLPGETAVVLGGVLAHQGRVSIGWLCLVVVLAAIVGDSVGYEVGRRFGPSILKFGPLRKHQKRIGDAQSFIRRRGPAAVFLGRFIAFFRAMMPALAGISRMPYPVFLAFNALGGIAWGVGFALLGYFAGGAYQRIEKQVGTGAAIAVAVIVVAALVVWHVRRRRADRAEESAAERATEGTAPVQQPSATVPAAERPSGPAGPATADRAAGDCPAAPAEPSATQGPPAEQPTGAGPAVRAEKAVGPEPTAEQRDTQKPPAE</sequence>
<proteinExistence type="inferred from homology"/>